<evidence type="ECO:0000313" key="7">
    <source>
        <dbReference type="EMBL" id="EEF59539.1"/>
    </source>
</evidence>
<dbReference type="InterPro" id="IPR000412">
    <property type="entry name" value="ABC_2_transport"/>
</dbReference>
<evidence type="ECO:0000259" key="6">
    <source>
        <dbReference type="PROSITE" id="PS51012"/>
    </source>
</evidence>
<dbReference type="Pfam" id="PF01061">
    <property type="entry name" value="ABC2_membrane"/>
    <property type="match status" value="1"/>
</dbReference>
<organism evidence="7 8">
    <name type="scientific">Pedosphaera parvula (strain Ellin514)</name>
    <dbReference type="NCBI Taxonomy" id="320771"/>
    <lineage>
        <taxon>Bacteria</taxon>
        <taxon>Pseudomonadati</taxon>
        <taxon>Verrucomicrobiota</taxon>
        <taxon>Pedosphaerae</taxon>
        <taxon>Pedosphaerales</taxon>
        <taxon>Pedosphaeraceae</taxon>
        <taxon>Pedosphaera</taxon>
    </lineage>
</organism>
<proteinExistence type="inferred from homology"/>
<accession>B9XKP6</accession>
<evidence type="ECO:0000313" key="8">
    <source>
        <dbReference type="Proteomes" id="UP000003688"/>
    </source>
</evidence>
<dbReference type="PANTHER" id="PTHR43077:SF10">
    <property type="entry name" value="TRANSPORT PERMEASE PROTEIN"/>
    <property type="match status" value="1"/>
</dbReference>
<keyword evidence="5" id="KW-1003">Cell membrane</keyword>
<dbReference type="PANTHER" id="PTHR43077">
    <property type="entry name" value="TRANSPORT PERMEASE YVFS-RELATED"/>
    <property type="match status" value="1"/>
</dbReference>
<evidence type="ECO:0000256" key="2">
    <source>
        <dbReference type="ARBA" id="ARBA00022692"/>
    </source>
</evidence>
<keyword evidence="2 5" id="KW-0812">Transmembrane</keyword>
<evidence type="ECO:0000256" key="5">
    <source>
        <dbReference type="RuleBase" id="RU361157"/>
    </source>
</evidence>
<feature type="transmembrane region" description="Helical" evidence="5">
    <location>
        <begin position="140"/>
        <end position="165"/>
    </location>
</feature>
<dbReference type="RefSeq" id="WP_007416382.1">
    <property type="nucleotide sequence ID" value="NZ_ABOX02000026.1"/>
</dbReference>
<feature type="transmembrane region" description="Helical" evidence="5">
    <location>
        <begin position="172"/>
        <end position="190"/>
    </location>
</feature>
<feature type="transmembrane region" description="Helical" evidence="5">
    <location>
        <begin position="47"/>
        <end position="66"/>
    </location>
</feature>
<keyword evidence="4 5" id="KW-0472">Membrane</keyword>
<keyword evidence="8" id="KW-1185">Reference proteome</keyword>
<dbReference type="AlphaFoldDB" id="B9XKP6"/>
<reference evidence="7 8" key="1">
    <citation type="journal article" date="2011" name="J. Bacteriol.">
        <title>Genome sequence of 'Pedosphaera parvula' Ellin514, an aerobic Verrucomicrobial isolate from pasture soil.</title>
        <authorList>
            <person name="Kant R."/>
            <person name="van Passel M.W."/>
            <person name="Sangwan P."/>
            <person name="Palva A."/>
            <person name="Lucas S."/>
            <person name="Copeland A."/>
            <person name="Lapidus A."/>
            <person name="Glavina Del Rio T."/>
            <person name="Dalin E."/>
            <person name="Tice H."/>
            <person name="Bruce D."/>
            <person name="Goodwin L."/>
            <person name="Pitluck S."/>
            <person name="Chertkov O."/>
            <person name="Larimer F.W."/>
            <person name="Land M.L."/>
            <person name="Hauser L."/>
            <person name="Brettin T.S."/>
            <person name="Detter J.C."/>
            <person name="Han S."/>
            <person name="de Vos W.M."/>
            <person name="Janssen P.H."/>
            <person name="Smidt H."/>
        </authorList>
    </citation>
    <scope>NUCLEOTIDE SEQUENCE [LARGE SCALE GENOMIC DNA]</scope>
    <source>
        <strain evidence="7 8">Ellin514</strain>
    </source>
</reference>
<gene>
    <name evidence="7" type="ORF">Cflav_PD2446</name>
</gene>
<name>B9XKP6_PEDPL</name>
<dbReference type="InterPro" id="IPR051328">
    <property type="entry name" value="T7SS_ABC-Transporter"/>
</dbReference>
<feature type="transmembrane region" description="Helical" evidence="5">
    <location>
        <begin position="222"/>
        <end position="245"/>
    </location>
</feature>
<dbReference type="EMBL" id="ABOX02000026">
    <property type="protein sequence ID" value="EEF59539.1"/>
    <property type="molecule type" value="Genomic_DNA"/>
</dbReference>
<dbReference type="PROSITE" id="PS51012">
    <property type="entry name" value="ABC_TM2"/>
    <property type="match status" value="1"/>
</dbReference>
<comment type="caution">
    <text evidence="7">The sequence shown here is derived from an EMBL/GenBank/DDBJ whole genome shotgun (WGS) entry which is preliminary data.</text>
</comment>
<dbReference type="GO" id="GO:0043190">
    <property type="term" value="C:ATP-binding cassette (ABC) transporter complex"/>
    <property type="evidence" value="ECO:0007669"/>
    <property type="project" value="InterPro"/>
</dbReference>
<keyword evidence="3 5" id="KW-1133">Transmembrane helix</keyword>
<feature type="transmembrane region" description="Helical" evidence="5">
    <location>
        <begin position="21"/>
        <end position="41"/>
    </location>
</feature>
<evidence type="ECO:0000256" key="1">
    <source>
        <dbReference type="ARBA" id="ARBA00004141"/>
    </source>
</evidence>
<dbReference type="STRING" id="320771.Cflav_PD2446"/>
<comment type="subcellular location">
    <subcellularLocation>
        <location evidence="5">Cell membrane</location>
        <topology evidence="5">Multi-pass membrane protein</topology>
    </subcellularLocation>
    <subcellularLocation>
        <location evidence="1">Membrane</location>
        <topology evidence="1">Multi-pass membrane protein</topology>
    </subcellularLocation>
</comment>
<dbReference type="PIRSF" id="PIRSF006648">
    <property type="entry name" value="DrrB"/>
    <property type="match status" value="1"/>
</dbReference>
<evidence type="ECO:0000256" key="4">
    <source>
        <dbReference type="ARBA" id="ARBA00023136"/>
    </source>
</evidence>
<keyword evidence="5" id="KW-0813">Transport</keyword>
<dbReference type="InterPro" id="IPR013525">
    <property type="entry name" value="ABC2_TM"/>
</dbReference>
<evidence type="ECO:0000256" key="3">
    <source>
        <dbReference type="ARBA" id="ARBA00022989"/>
    </source>
</evidence>
<sequence>MFLKRTSAIVLRQFYLLRGSPARTLPLFIWVAIDIVLWGFITKYLNSVTASGFNFVPTLLGAVLLWDFFTRVMHGVTTAFFEDVWSRNFLNFFASPLSIPEYLSGLVLTSIVTSLIGLVFMLVLATTVFGLSFFAYGLMLIPFLLVLFLTGIALGIIGSAVVLRFGPASEWFVWPIPALLSPFAGVFYPLSTLPPWMQVIGRLLPPSYVFEGMRNVVAGRPISGITLLWGICLALLYILLACWYFTRVYKHAVRTGLIARYSAETLS</sequence>
<dbReference type="Proteomes" id="UP000003688">
    <property type="component" value="Unassembled WGS sequence"/>
</dbReference>
<dbReference type="InterPro" id="IPR047817">
    <property type="entry name" value="ABC2_TM_bact-type"/>
</dbReference>
<feature type="transmembrane region" description="Helical" evidence="5">
    <location>
        <begin position="106"/>
        <end position="134"/>
    </location>
</feature>
<protein>
    <recommendedName>
        <fullName evidence="5">Transport permease protein</fullName>
    </recommendedName>
</protein>
<dbReference type="OrthoDB" id="9786643at2"/>
<comment type="similarity">
    <text evidence="5">Belongs to the ABC-2 integral membrane protein family.</text>
</comment>
<feature type="domain" description="ABC transmembrane type-2" evidence="6">
    <location>
        <begin position="22"/>
        <end position="248"/>
    </location>
</feature>
<dbReference type="GO" id="GO:0140359">
    <property type="term" value="F:ABC-type transporter activity"/>
    <property type="evidence" value="ECO:0007669"/>
    <property type="project" value="InterPro"/>
</dbReference>